<keyword evidence="2" id="KW-1185">Reference proteome</keyword>
<evidence type="ECO:0000313" key="1">
    <source>
        <dbReference type="EMBL" id="QDX94336.1"/>
    </source>
</evidence>
<gene>
    <name evidence="1" type="ORF">EEL30_19850</name>
</gene>
<accession>A0A518VBH2</accession>
<evidence type="ECO:0000313" key="2">
    <source>
        <dbReference type="Proteomes" id="UP000319432"/>
    </source>
</evidence>
<dbReference type="EMBL" id="CP033464">
    <property type="protein sequence ID" value="QDX94336.1"/>
    <property type="molecule type" value="Genomic_DNA"/>
</dbReference>
<dbReference type="RefSeq" id="WP_094702864.1">
    <property type="nucleotide sequence ID" value="NZ_JAKRCY010000006.1"/>
</dbReference>
<dbReference type="OrthoDB" id="2605703at2"/>
<dbReference type="AlphaFoldDB" id="A0A518VBH2"/>
<sequence>MKIVLKDTMHDGNFIEFSILYHMKEEDEGSRLVLRTYTDNRLEKELEFGWTNLVLNLFIKALKQFPLEEYDGYFSHFEKHLEFSWEYDPSSEKFNLVFDLLTDDEYTFSVRTTQKCIQEFGEVFENGIKTAPSTENYNANKE</sequence>
<protein>
    <submittedName>
        <fullName evidence="1">Uncharacterized protein</fullName>
    </submittedName>
</protein>
<dbReference type="Proteomes" id="UP000319432">
    <property type="component" value="Chromosome"/>
</dbReference>
<reference evidence="1 2" key="1">
    <citation type="submission" date="2018-11" db="EMBL/GenBank/DDBJ databases">
        <title>Phylogenetic determinants of toxin gene distribution in genomes of Brevibacillus laterosporus.</title>
        <authorList>
            <person name="Glare T.R."/>
            <person name="Durrant A."/>
            <person name="Berry C."/>
            <person name="Palma L."/>
            <person name="Ormskirk M."/>
            <person name="Cox M.O."/>
        </authorList>
    </citation>
    <scope>NUCLEOTIDE SEQUENCE [LARGE SCALE GENOMIC DNA]</scope>
    <source>
        <strain evidence="1 2">1821L</strain>
    </source>
</reference>
<proteinExistence type="predicted"/>
<name>A0A518VBH2_BRELA</name>
<organism evidence="1 2">
    <name type="scientific">Brevibacillus laterosporus</name>
    <name type="common">Bacillus laterosporus</name>
    <dbReference type="NCBI Taxonomy" id="1465"/>
    <lineage>
        <taxon>Bacteria</taxon>
        <taxon>Bacillati</taxon>
        <taxon>Bacillota</taxon>
        <taxon>Bacilli</taxon>
        <taxon>Bacillales</taxon>
        <taxon>Paenibacillaceae</taxon>
        <taxon>Brevibacillus</taxon>
    </lineage>
</organism>